<keyword evidence="4" id="KW-1185">Reference proteome</keyword>
<feature type="domain" description="Glycosyltransferase 2-like" evidence="2">
    <location>
        <begin position="5"/>
        <end position="130"/>
    </location>
</feature>
<organism evidence="3 4">
    <name type="scientific">Granulicella aggregans</name>
    <dbReference type="NCBI Taxonomy" id="474949"/>
    <lineage>
        <taxon>Bacteria</taxon>
        <taxon>Pseudomonadati</taxon>
        <taxon>Acidobacteriota</taxon>
        <taxon>Terriglobia</taxon>
        <taxon>Terriglobales</taxon>
        <taxon>Acidobacteriaceae</taxon>
        <taxon>Granulicella</taxon>
    </lineage>
</organism>
<keyword evidence="1" id="KW-0812">Transmembrane</keyword>
<dbReference type="InterPro" id="IPR001173">
    <property type="entry name" value="Glyco_trans_2-like"/>
</dbReference>
<keyword evidence="1" id="KW-1133">Transmembrane helix</keyword>
<reference evidence="3 4" key="1">
    <citation type="submission" date="2020-08" db="EMBL/GenBank/DDBJ databases">
        <title>Genomic Encyclopedia of Type Strains, Phase IV (KMG-V): Genome sequencing to study the core and pangenomes of soil and plant-associated prokaryotes.</title>
        <authorList>
            <person name="Whitman W."/>
        </authorList>
    </citation>
    <scope>NUCLEOTIDE SEQUENCE [LARGE SCALE GENOMIC DNA]</scope>
    <source>
        <strain evidence="3 4">M8UP14</strain>
    </source>
</reference>
<comment type="caution">
    <text evidence="3">The sequence shown here is derived from an EMBL/GenBank/DDBJ whole genome shotgun (WGS) entry which is preliminary data.</text>
</comment>
<dbReference type="GO" id="GO:0016758">
    <property type="term" value="F:hexosyltransferase activity"/>
    <property type="evidence" value="ECO:0007669"/>
    <property type="project" value="UniProtKB-ARBA"/>
</dbReference>
<protein>
    <submittedName>
        <fullName evidence="3">Glycosyltransferase involved in cell wall biosynthesis</fullName>
    </submittedName>
</protein>
<dbReference type="CDD" id="cd00761">
    <property type="entry name" value="Glyco_tranf_GTA_type"/>
    <property type="match status" value="1"/>
</dbReference>
<evidence type="ECO:0000256" key="1">
    <source>
        <dbReference type="SAM" id="Phobius"/>
    </source>
</evidence>
<dbReference type="Pfam" id="PF00535">
    <property type="entry name" value="Glycos_transf_2"/>
    <property type="match status" value="1"/>
</dbReference>
<keyword evidence="3" id="KW-0808">Transferase</keyword>
<dbReference type="InterPro" id="IPR029044">
    <property type="entry name" value="Nucleotide-diphossugar_trans"/>
</dbReference>
<dbReference type="Proteomes" id="UP000540989">
    <property type="component" value="Unassembled WGS sequence"/>
</dbReference>
<feature type="transmembrane region" description="Helical" evidence="1">
    <location>
        <begin position="284"/>
        <end position="302"/>
    </location>
</feature>
<keyword evidence="1" id="KW-0472">Membrane</keyword>
<dbReference type="PANTHER" id="PTHR22916">
    <property type="entry name" value="GLYCOSYLTRANSFERASE"/>
    <property type="match status" value="1"/>
</dbReference>
<dbReference type="Gene3D" id="3.90.550.10">
    <property type="entry name" value="Spore Coat Polysaccharide Biosynthesis Protein SpsA, Chain A"/>
    <property type="match status" value="1"/>
</dbReference>
<name>A0A7W7ZHA0_9BACT</name>
<accession>A0A7W7ZHA0</accession>
<proteinExistence type="predicted"/>
<evidence type="ECO:0000313" key="3">
    <source>
        <dbReference type="EMBL" id="MBB5059872.1"/>
    </source>
</evidence>
<dbReference type="AlphaFoldDB" id="A0A7W7ZHA0"/>
<evidence type="ECO:0000313" key="4">
    <source>
        <dbReference type="Proteomes" id="UP000540989"/>
    </source>
</evidence>
<dbReference type="RefSeq" id="WP_184221775.1">
    <property type="nucleotide sequence ID" value="NZ_JACHIP010000007.1"/>
</dbReference>
<dbReference type="EMBL" id="JACHIP010000007">
    <property type="protein sequence ID" value="MBB5059872.1"/>
    <property type="molecule type" value="Genomic_DNA"/>
</dbReference>
<dbReference type="SUPFAM" id="SSF53448">
    <property type="entry name" value="Nucleotide-diphospho-sugar transferases"/>
    <property type="match status" value="1"/>
</dbReference>
<dbReference type="PANTHER" id="PTHR22916:SF3">
    <property type="entry name" value="UDP-GLCNAC:BETAGAL BETA-1,3-N-ACETYLGLUCOSAMINYLTRANSFERASE-LIKE PROTEIN 1"/>
    <property type="match status" value="1"/>
</dbReference>
<sequence>MPTVSVVIPTRNRPAMALRAIDSVLAQTYQDLEVVVIIDGPDPATIAALEAAPNSRVRFAQMPSSVGGAEARNQGINRATGEWVALLDDDDEWMPTKLEKQMELALANPKPSLVVTRYFDQRPNATLIQPGSPPPTDPEQTQISEYLFMNTSWLGFRRGFVQTSTWLAPRSAFLEVPFTKGLPRNQETDWLLRAVPRLKLPIFTVWEPLAIFHNEMTKGRITSVTDWRDTLNWSLGKGLFTPRALFFFIAFVCGPTAKAQNEPLGVFFEVARAAFKFGRPSLKGIWLLFAGWFVFPYGRFGLRTRLQNFMNLRRPAEGRAK</sequence>
<gene>
    <name evidence="3" type="ORF">HDF16_004601</name>
</gene>
<evidence type="ECO:0000259" key="2">
    <source>
        <dbReference type="Pfam" id="PF00535"/>
    </source>
</evidence>